<evidence type="ECO:0000313" key="3">
    <source>
        <dbReference type="Proteomes" id="UP000812277"/>
    </source>
</evidence>
<dbReference type="NCBIfam" id="TIGR02681">
    <property type="entry name" value="phage_pRha"/>
    <property type="match status" value="1"/>
</dbReference>
<evidence type="ECO:0000313" key="2">
    <source>
        <dbReference type="EMBL" id="MBW7475915.1"/>
    </source>
</evidence>
<comment type="caution">
    <text evidence="2">The sequence shown here is derived from an EMBL/GenBank/DDBJ whole genome shotgun (WGS) entry which is preliminary data.</text>
</comment>
<dbReference type="Pfam" id="PF09669">
    <property type="entry name" value="Phage_pRha"/>
    <property type="match status" value="1"/>
</dbReference>
<sequence>MNLVRIENGRPVTDSLTVAETFGKEHRRVMQDVRELECSEEFNQHNFVQIDYTDSRNRTYPKYLITEQGFAFLVMGYTGKEAARFKEMYISEFGRMREQLQRPVALDSQAAISIALRQTADMMDKLPQIETRLEEIDNKVETQITLTQGEQRRVQRAVSSRVYEFPADTEERSKLFRELYRDIKDRWGVPSYRDVLRKDLQSVIKYVDAWHPRKEV</sequence>
<dbReference type="InterPro" id="IPR018878">
    <property type="entry name" value="ORF6C_dom"/>
</dbReference>
<dbReference type="EMBL" id="JAHZIJ010000009">
    <property type="protein sequence ID" value="MBW7475915.1"/>
    <property type="molecule type" value="Genomic_DNA"/>
</dbReference>
<feature type="domain" description="ORF6C" evidence="1">
    <location>
        <begin position="122"/>
        <end position="214"/>
    </location>
</feature>
<dbReference type="RefSeq" id="WP_219873155.1">
    <property type="nucleotide sequence ID" value="NZ_JAHZIJ010000009.1"/>
</dbReference>
<gene>
    <name evidence="2" type="ORF">K0T92_14310</name>
</gene>
<protein>
    <submittedName>
        <fullName evidence="2">Rha family transcriptional regulator</fullName>
    </submittedName>
</protein>
<evidence type="ECO:0000259" key="1">
    <source>
        <dbReference type="Pfam" id="PF10552"/>
    </source>
</evidence>
<name>A0ABS7D7Q8_9BACL</name>
<accession>A0ABS7D7Q8</accession>
<proteinExistence type="predicted"/>
<dbReference type="InterPro" id="IPR014054">
    <property type="entry name" value="Phage_regulatory_Rha"/>
</dbReference>
<keyword evidence="3" id="KW-1185">Reference proteome</keyword>
<reference evidence="2 3" key="1">
    <citation type="submission" date="2021-07" db="EMBL/GenBank/DDBJ databases">
        <title>Paenibacillus radiodurans sp. nov., isolated from the southeastern edge of Tengger Desert.</title>
        <authorList>
            <person name="Zhang G."/>
        </authorList>
    </citation>
    <scope>NUCLEOTIDE SEQUENCE [LARGE SCALE GENOMIC DNA]</scope>
    <source>
        <strain evidence="2 3">DT7-4</strain>
    </source>
</reference>
<organism evidence="2 3">
    <name type="scientific">Paenibacillus oenotherae</name>
    <dbReference type="NCBI Taxonomy" id="1435645"/>
    <lineage>
        <taxon>Bacteria</taxon>
        <taxon>Bacillati</taxon>
        <taxon>Bacillota</taxon>
        <taxon>Bacilli</taxon>
        <taxon>Bacillales</taxon>
        <taxon>Paenibacillaceae</taxon>
        <taxon>Paenibacillus</taxon>
    </lineage>
</organism>
<dbReference type="Pfam" id="PF10552">
    <property type="entry name" value="ORF6C"/>
    <property type="match status" value="1"/>
</dbReference>
<dbReference type="Proteomes" id="UP000812277">
    <property type="component" value="Unassembled WGS sequence"/>
</dbReference>